<dbReference type="Proteomes" id="UP000012106">
    <property type="component" value="Unassembled WGS sequence"/>
</dbReference>
<name>M6JHW7_9LEPT</name>
<accession>M6JHW7</accession>
<reference evidence="1 2" key="1">
    <citation type="submission" date="2013-01" db="EMBL/GenBank/DDBJ databases">
        <authorList>
            <person name="Harkins D.M."/>
            <person name="Durkin A.S."/>
            <person name="Brinkac L.M."/>
            <person name="Haft D.H."/>
            <person name="Selengut J.D."/>
            <person name="Sanka R."/>
            <person name="DePew J."/>
            <person name="Purushe J."/>
            <person name="Hartskeerl R.A."/>
            <person name="Ahmed A."/>
            <person name="van der Linden H."/>
            <person name="Goris M.G.A."/>
            <person name="Vinetz J.M."/>
            <person name="Sutton G.G."/>
            <person name="Nierman W.C."/>
            <person name="Fouts D.E."/>
        </authorList>
    </citation>
    <scope>NUCLEOTIDE SEQUENCE [LARGE SCALE GENOMIC DNA]</scope>
    <source>
        <strain evidence="1 2">MAVJ 401</strain>
    </source>
</reference>
<comment type="caution">
    <text evidence="1">The sequence shown here is derived from an EMBL/GenBank/DDBJ whole genome shotgun (WGS) entry which is preliminary data.</text>
</comment>
<organism evidence="1 2">
    <name type="scientific">Leptospira santarosai serovar Arenal str. MAVJ 401</name>
    <dbReference type="NCBI Taxonomy" id="1049976"/>
    <lineage>
        <taxon>Bacteria</taxon>
        <taxon>Pseudomonadati</taxon>
        <taxon>Spirochaetota</taxon>
        <taxon>Spirochaetia</taxon>
        <taxon>Leptospirales</taxon>
        <taxon>Leptospiraceae</taxon>
        <taxon>Leptospira</taxon>
    </lineage>
</organism>
<evidence type="ECO:0000313" key="1">
    <source>
        <dbReference type="EMBL" id="EMN21489.1"/>
    </source>
</evidence>
<gene>
    <name evidence="1" type="ORF">LEP1GSC063_3935</name>
</gene>
<sequence>MLLCKSFYFLWTIQSKLNYYIRKQLLDLFFLAPEKWIAA</sequence>
<dbReference type="AlphaFoldDB" id="M6JHW7"/>
<evidence type="ECO:0000313" key="2">
    <source>
        <dbReference type="Proteomes" id="UP000012106"/>
    </source>
</evidence>
<proteinExistence type="predicted"/>
<dbReference type="EMBL" id="AHMU02000050">
    <property type="protein sequence ID" value="EMN21489.1"/>
    <property type="molecule type" value="Genomic_DNA"/>
</dbReference>
<protein>
    <submittedName>
        <fullName evidence="1">Uncharacterized protein</fullName>
    </submittedName>
</protein>